<dbReference type="EMBL" id="PYYB01000002">
    <property type="protein sequence ID" value="PTL56435.1"/>
    <property type="molecule type" value="Genomic_DNA"/>
</dbReference>
<feature type="region of interest" description="Disordered" evidence="6">
    <location>
        <begin position="301"/>
        <end position="325"/>
    </location>
</feature>
<dbReference type="Pfam" id="PF03631">
    <property type="entry name" value="Virul_fac_BrkB"/>
    <property type="match status" value="1"/>
</dbReference>
<evidence type="ECO:0000313" key="8">
    <source>
        <dbReference type="EMBL" id="PTL56435.1"/>
    </source>
</evidence>
<keyword evidence="4 7" id="KW-1133">Transmembrane helix</keyword>
<evidence type="ECO:0000256" key="1">
    <source>
        <dbReference type="ARBA" id="ARBA00004651"/>
    </source>
</evidence>
<protein>
    <submittedName>
        <fullName evidence="8">Ribonuclease</fullName>
    </submittedName>
</protein>
<evidence type="ECO:0000313" key="9">
    <source>
        <dbReference type="Proteomes" id="UP000240739"/>
    </source>
</evidence>
<keyword evidence="5 7" id="KW-0472">Membrane</keyword>
<evidence type="ECO:0000256" key="2">
    <source>
        <dbReference type="ARBA" id="ARBA00022475"/>
    </source>
</evidence>
<sequence>MSTIADRDSERPAREPGTHDDADGALRPWPVLVRTVRSYLDHNMTDHAASLTYFAMMSLFPSLLAGIAVLSLVGEVGLAQDAADYLIDRGADASTAEVVRSTLARMIETSGGAAGFALLLSFGLALNGASGAFGSAGRALNVVWAANEDRGFVRRKAQDIAMALVVILLFAIVVIAMFLGGGIADDLLGTIGLGETGAAIWSIARFPLAIAAAMVGYSIIYAYAPAVEQRRWRWITVGSAAGVTIWIVASAAFAVYIRNFSSYGAAYGAFGAAIVLLLWLYVSANAFLLGAELNATIERSRAAGRGGPPPPMVGAPEPPAGPDRD</sequence>
<comment type="caution">
    <text evidence="8">The sequence shown here is derived from an EMBL/GenBank/DDBJ whole genome shotgun (WGS) entry which is preliminary data.</text>
</comment>
<dbReference type="GO" id="GO:0005886">
    <property type="term" value="C:plasma membrane"/>
    <property type="evidence" value="ECO:0007669"/>
    <property type="project" value="UniProtKB-SubCell"/>
</dbReference>
<evidence type="ECO:0000256" key="5">
    <source>
        <dbReference type="ARBA" id="ARBA00023136"/>
    </source>
</evidence>
<name>A0A2T4UF79_9ACTN</name>
<organism evidence="8 9">
    <name type="scientific">Paraconexibacter algicola</name>
    <dbReference type="NCBI Taxonomy" id="2133960"/>
    <lineage>
        <taxon>Bacteria</taxon>
        <taxon>Bacillati</taxon>
        <taxon>Actinomycetota</taxon>
        <taxon>Thermoleophilia</taxon>
        <taxon>Solirubrobacterales</taxon>
        <taxon>Paraconexibacteraceae</taxon>
        <taxon>Paraconexibacter</taxon>
    </lineage>
</organism>
<feature type="compositionally biased region" description="Pro residues" evidence="6">
    <location>
        <begin position="307"/>
        <end position="325"/>
    </location>
</feature>
<dbReference type="NCBIfam" id="TIGR00765">
    <property type="entry name" value="yihY_not_rbn"/>
    <property type="match status" value="1"/>
</dbReference>
<reference evidence="8 9" key="1">
    <citation type="submission" date="2018-03" db="EMBL/GenBank/DDBJ databases">
        <title>Aquarubrobacter algicola gen. nov., sp. nov., a novel actinobacterium isolated from shallow eutrophic lake during the end of cyanobacterial harmful algal blooms.</title>
        <authorList>
            <person name="Chun S.J."/>
        </authorList>
    </citation>
    <scope>NUCLEOTIDE SEQUENCE [LARGE SCALE GENOMIC DNA]</scope>
    <source>
        <strain evidence="8 9">Seoho-28</strain>
    </source>
</reference>
<dbReference type="AlphaFoldDB" id="A0A2T4UF79"/>
<evidence type="ECO:0000256" key="7">
    <source>
        <dbReference type="SAM" id="Phobius"/>
    </source>
</evidence>
<evidence type="ECO:0000256" key="6">
    <source>
        <dbReference type="SAM" id="MobiDB-lite"/>
    </source>
</evidence>
<dbReference type="PANTHER" id="PTHR30213">
    <property type="entry name" value="INNER MEMBRANE PROTEIN YHJD"/>
    <property type="match status" value="1"/>
</dbReference>
<comment type="subcellular location">
    <subcellularLocation>
        <location evidence="1">Cell membrane</location>
        <topology evidence="1">Multi-pass membrane protein</topology>
    </subcellularLocation>
</comment>
<dbReference type="RefSeq" id="WP_107570154.1">
    <property type="nucleotide sequence ID" value="NZ_PYYB01000002.1"/>
</dbReference>
<proteinExistence type="predicted"/>
<dbReference type="PIRSF" id="PIRSF035875">
    <property type="entry name" value="RNase_BN"/>
    <property type="match status" value="1"/>
</dbReference>
<keyword evidence="3 7" id="KW-0812">Transmembrane</keyword>
<accession>A0A2T4UF79</accession>
<gene>
    <name evidence="8" type="ORF">C7Y72_15860</name>
</gene>
<dbReference type="OrthoDB" id="9781030at2"/>
<feature type="transmembrane region" description="Helical" evidence="7">
    <location>
        <begin position="234"/>
        <end position="257"/>
    </location>
</feature>
<dbReference type="Proteomes" id="UP000240739">
    <property type="component" value="Unassembled WGS sequence"/>
</dbReference>
<dbReference type="PANTHER" id="PTHR30213:SF0">
    <property type="entry name" value="UPF0761 MEMBRANE PROTEIN YIHY"/>
    <property type="match status" value="1"/>
</dbReference>
<evidence type="ECO:0000256" key="4">
    <source>
        <dbReference type="ARBA" id="ARBA00022989"/>
    </source>
</evidence>
<keyword evidence="9" id="KW-1185">Reference proteome</keyword>
<keyword evidence="2" id="KW-1003">Cell membrane</keyword>
<feature type="transmembrane region" description="Helical" evidence="7">
    <location>
        <begin position="160"/>
        <end position="179"/>
    </location>
</feature>
<feature type="transmembrane region" description="Helical" evidence="7">
    <location>
        <begin position="51"/>
        <end position="73"/>
    </location>
</feature>
<feature type="region of interest" description="Disordered" evidence="6">
    <location>
        <begin position="1"/>
        <end position="23"/>
    </location>
</feature>
<dbReference type="InterPro" id="IPR017039">
    <property type="entry name" value="Virul_fac_BrkB"/>
</dbReference>
<evidence type="ECO:0000256" key="3">
    <source>
        <dbReference type="ARBA" id="ARBA00022692"/>
    </source>
</evidence>
<feature type="transmembrane region" description="Helical" evidence="7">
    <location>
        <begin position="199"/>
        <end position="222"/>
    </location>
</feature>
<feature type="transmembrane region" description="Helical" evidence="7">
    <location>
        <begin position="269"/>
        <end position="291"/>
    </location>
</feature>